<organism evidence="2 3">
    <name type="scientific">Salsuginibacillus halophilus</name>
    <dbReference type="NCBI Taxonomy" id="517424"/>
    <lineage>
        <taxon>Bacteria</taxon>
        <taxon>Bacillati</taxon>
        <taxon>Bacillota</taxon>
        <taxon>Bacilli</taxon>
        <taxon>Bacillales</taxon>
        <taxon>Bacillaceae</taxon>
        <taxon>Salsuginibacillus</taxon>
    </lineage>
</organism>
<gene>
    <name evidence="2" type="ORF">B0H94_101158</name>
</gene>
<dbReference type="RefSeq" id="WP_106587325.1">
    <property type="nucleotide sequence ID" value="NZ_PYAV01000001.1"/>
</dbReference>
<proteinExistence type="predicted"/>
<dbReference type="InterPro" id="IPR050361">
    <property type="entry name" value="MPP/UQCRC_Complex"/>
</dbReference>
<dbReference type="SUPFAM" id="SSF63411">
    <property type="entry name" value="LuxS/MPP-like metallohydrolase"/>
    <property type="match status" value="2"/>
</dbReference>
<dbReference type="Proteomes" id="UP000242310">
    <property type="component" value="Unassembled WGS sequence"/>
</dbReference>
<evidence type="ECO:0000259" key="1">
    <source>
        <dbReference type="Pfam" id="PF05193"/>
    </source>
</evidence>
<dbReference type="OrthoDB" id="9762085at2"/>
<feature type="domain" description="Peptidase M16 C-terminal" evidence="1">
    <location>
        <begin position="181"/>
        <end position="353"/>
    </location>
</feature>
<reference evidence="2 3" key="1">
    <citation type="submission" date="2018-03" db="EMBL/GenBank/DDBJ databases">
        <title>Genomic Encyclopedia of Type Strains, Phase III (KMG-III): the genomes of soil and plant-associated and newly described type strains.</title>
        <authorList>
            <person name="Whitman W."/>
        </authorList>
    </citation>
    <scope>NUCLEOTIDE SEQUENCE [LARGE SCALE GENOMIC DNA]</scope>
    <source>
        <strain evidence="2 3">CGMCC 1.07653</strain>
    </source>
</reference>
<dbReference type="Pfam" id="PF05193">
    <property type="entry name" value="Peptidase_M16_C"/>
    <property type="match status" value="1"/>
</dbReference>
<evidence type="ECO:0000313" key="3">
    <source>
        <dbReference type="Proteomes" id="UP000242310"/>
    </source>
</evidence>
<dbReference type="NCBIfam" id="NF047422">
    <property type="entry name" value="YfmF_fam"/>
    <property type="match status" value="1"/>
</dbReference>
<dbReference type="InterPro" id="IPR007863">
    <property type="entry name" value="Peptidase_M16_C"/>
</dbReference>
<dbReference type="AlphaFoldDB" id="A0A2P8HYC8"/>
<dbReference type="Gene3D" id="3.30.830.10">
    <property type="entry name" value="Metalloenzyme, LuxS/M16 peptidase-like"/>
    <property type="match status" value="2"/>
</dbReference>
<comment type="caution">
    <text evidence="2">The sequence shown here is derived from an EMBL/GenBank/DDBJ whole genome shotgun (WGS) entry which is preliminary data.</text>
</comment>
<name>A0A2P8HYC8_9BACI</name>
<dbReference type="EMBL" id="PYAV01000001">
    <property type="protein sequence ID" value="PSL51248.1"/>
    <property type="molecule type" value="Genomic_DNA"/>
</dbReference>
<accession>A0A2P8HYC8</accession>
<dbReference type="PANTHER" id="PTHR11851:SF186">
    <property type="entry name" value="INACTIVE METALLOPROTEASE YMFF-RELATED"/>
    <property type="match status" value="1"/>
</dbReference>
<sequence length="422" mass="47089">MNERTEMMNGMNVHYVQTDKFKTTTFVLHARAPLYKETAAARALLANILKSGTESHPGRKEIRQFLDDLYGASFQSEVTKKGEEHVMSFRMETAADAFIAEGGSVLNEALTFLTEVMFAPYMPEDNFSQDIFETEKASLLQKIEGIEDDKIRYANVRLLEEMCADEPFGLHPFGGMKQVENLTRDDVLAAYKDMLQSNQFDLYIVGSFHEETAAKHLAANVPAVSEAASAAERPQPVTPASIREVVDEKDVQQAKLHLGFRIPVKVEDELYPAAVIANGIFGGFPHSKLFINVREKASLAYYAASRYEGHKGLVLAMAGVNPSDLQEARNIIEDQLHQLQNGEFSEEDVEQTKLLTMNQLREQADSPRGMSEMLYNGEVAGFKPGFEERIAAFQAVTKEEVTNAANEIELDTVYILKGKEAD</sequence>
<protein>
    <submittedName>
        <fullName evidence="2">Putative Zn-dependent peptidase</fullName>
    </submittedName>
</protein>
<keyword evidence="3" id="KW-1185">Reference proteome</keyword>
<dbReference type="GO" id="GO:0046872">
    <property type="term" value="F:metal ion binding"/>
    <property type="evidence" value="ECO:0007669"/>
    <property type="project" value="InterPro"/>
</dbReference>
<evidence type="ECO:0000313" key="2">
    <source>
        <dbReference type="EMBL" id="PSL51248.1"/>
    </source>
</evidence>
<dbReference type="PANTHER" id="PTHR11851">
    <property type="entry name" value="METALLOPROTEASE"/>
    <property type="match status" value="1"/>
</dbReference>
<dbReference type="InterPro" id="IPR011249">
    <property type="entry name" value="Metalloenz_LuxS/M16"/>
</dbReference>